<dbReference type="EMBL" id="JAPFQI010000018">
    <property type="protein sequence ID" value="MCW8087535.1"/>
    <property type="molecule type" value="Genomic_DNA"/>
</dbReference>
<comment type="caution">
    <text evidence="1">The sequence shown here is derived from an EMBL/GenBank/DDBJ whole genome shotgun (WGS) entry which is preliminary data.</text>
</comment>
<sequence length="85" mass="9620">MSASAPIYAFEIPLAKPASRLEGRSKGFLDRFAAWLQSFKAPSERNELAYVNDRMLADMGYRQDARPYASDLLMQNDVVRGLLHL</sequence>
<protein>
    <recommendedName>
        <fullName evidence="3">DUF1127 domain-containing protein</fullName>
    </recommendedName>
</protein>
<evidence type="ECO:0008006" key="3">
    <source>
        <dbReference type="Google" id="ProtNLM"/>
    </source>
</evidence>
<organism evidence="1 2">
    <name type="scientific">Sabulicella glaciei</name>
    <dbReference type="NCBI Taxonomy" id="2984948"/>
    <lineage>
        <taxon>Bacteria</taxon>
        <taxon>Pseudomonadati</taxon>
        <taxon>Pseudomonadota</taxon>
        <taxon>Alphaproteobacteria</taxon>
        <taxon>Acetobacterales</taxon>
        <taxon>Acetobacteraceae</taxon>
        <taxon>Sabulicella</taxon>
    </lineage>
</organism>
<gene>
    <name evidence="1" type="ORF">OF850_18065</name>
</gene>
<accession>A0ABT3NZE2</accession>
<dbReference type="Proteomes" id="UP001526430">
    <property type="component" value="Unassembled WGS sequence"/>
</dbReference>
<evidence type="ECO:0000313" key="2">
    <source>
        <dbReference type="Proteomes" id="UP001526430"/>
    </source>
</evidence>
<reference evidence="1 2" key="1">
    <citation type="submission" date="2022-10" db="EMBL/GenBank/DDBJ databases">
        <title>Roseococcus glaciei nov., sp. nov., isolated from glacier.</title>
        <authorList>
            <person name="Liu Q."/>
            <person name="Xin Y.-H."/>
        </authorList>
    </citation>
    <scope>NUCLEOTIDE SEQUENCE [LARGE SCALE GENOMIC DNA]</scope>
    <source>
        <strain evidence="1 2">MDT2-1-1</strain>
    </source>
</reference>
<proteinExistence type="predicted"/>
<name>A0ABT3NZE2_9PROT</name>
<dbReference type="RefSeq" id="WP_301591744.1">
    <property type="nucleotide sequence ID" value="NZ_JAPFQI010000018.1"/>
</dbReference>
<keyword evidence="2" id="KW-1185">Reference proteome</keyword>
<evidence type="ECO:0000313" key="1">
    <source>
        <dbReference type="EMBL" id="MCW8087535.1"/>
    </source>
</evidence>